<feature type="region of interest" description="Disordered" evidence="1">
    <location>
        <begin position="21"/>
        <end position="51"/>
    </location>
</feature>
<evidence type="ECO:0000256" key="1">
    <source>
        <dbReference type="SAM" id="MobiDB-lite"/>
    </source>
</evidence>
<feature type="non-terminal residue" evidence="2">
    <location>
        <position position="370"/>
    </location>
</feature>
<name>A0A812U6T3_SYMPI</name>
<reference evidence="2" key="1">
    <citation type="submission" date="2021-02" db="EMBL/GenBank/DDBJ databases">
        <authorList>
            <person name="Dougan E. K."/>
            <person name="Rhodes N."/>
            <person name="Thang M."/>
            <person name="Chan C."/>
        </authorList>
    </citation>
    <scope>NUCLEOTIDE SEQUENCE</scope>
</reference>
<dbReference type="AlphaFoldDB" id="A0A812U6T3"/>
<feature type="compositionally biased region" description="Polar residues" evidence="1">
    <location>
        <begin position="26"/>
        <end position="45"/>
    </location>
</feature>
<sequence>LDQPKSSISLQVVLAAPHAGPPAPQSYLQPSSSTFLPTSHPTSAASPKILLPPARSTNTRSLAILFRGGSFRSKKAQATNEVNTSPLLQMVTSESHQKHIIRPLRTAGWEVDIFLITYESRWSPLLLKVYAPVAHQFTGPCAGNAQICQGKHYHAGLDLVRRHIARTQASYASVLMFRFDLKWKFNLLQSPGLKRSHLQNPGASDEHAFILAFRQGRVFTDQGHVGVNAKRHNRGADMILFFPQWVLECVRDMLVCTNRPAGHTTALLCDQDYRLHFLMPGYYEEGIKHQANPLFDQLPKRYDVGKICQSLDDFRWIDEAGTYCCARSPAWNCEWKHGANVSGPDSTFLDWSEGELDVSSCWETLQRYGL</sequence>
<gene>
    <name evidence="2" type="ORF">SPIL2461_LOCUS14858</name>
</gene>
<proteinExistence type="predicted"/>
<keyword evidence="3" id="KW-1185">Reference proteome</keyword>
<organism evidence="2 3">
    <name type="scientific">Symbiodinium pilosum</name>
    <name type="common">Dinoflagellate</name>
    <dbReference type="NCBI Taxonomy" id="2952"/>
    <lineage>
        <taxon>Eukaryota</taxon>
        <taxon>Sar</taxon>
        <taxon>Alveolata</taxon>
        <taxon>Dinophyceae</taxon>
        <taxon>Suessiales</taxon>
        <taxon>Symbiodiniaceae</taxon>
        <taxon>Symbiodinium</taxon>
    </lineage>
</organism>
<dbReference type="EMBL" id="CAJNIZ010035069">
    <property type="protein sequence ID" value="CAE7557266.1"/>
    <property type="molecule type" value="Genomic_DNA"/>
</dbReference>
<protein>
    <submittedName>
        <fullName evidence="2">Uncharacterized protein</fullName>
    </submittedName>
</protein>
<accession>A0A812U6T3</accession>
<comment type="caution">
    <text evidence="2">The sequence shown here is derived from an EMBL/GenBank/DDBJ whole genome shotgun (WGS) entry which is preliminary data.</text>
</comment>
<feature type="non-terminal residue" evidence="2">
    <location>
        <position position="1"/>
    </location>
</feature>
<dbReference type="Proteomes" id="UP000649617">
    <property type="component" value="Unassembled WGS sequence"/>
</dbReference>
<evidence type="ECO:0000313" key="3">
    <source>
        <dbReference type="Proteomes" id="UP000649617"/>
    </source>
</evidence>
<evidence type="ECO:0000313" key="2">
    <source>
        <dbReference type="EMBL" id="CAE7557266.1"/>
    </source>
</evidence>